<feature type="compositionally biased region" description="Low complexity" evidence="1">
    <location>
        <begin position="1239"/>
        <end position="1264"/>
    </location>
</feature>
<feature type="compositionally biased region" description="Acidic residues" evidence="1">
    <location>
        <begin position="1049"/>
        <end position="1067"/>
    </location>
</feature>
<dbReference type="CDD" id="cd09917">
    <property type="entry name" value="F-box_SF"/>
    <property type="match status" value="1"/>
</dbReference>
<feature type="compositionally biased region" description="Basic and acidic residues" evidence="1">
    <location>
        <begin position="788"/>
        <end position="797"/>
    </location>
</feature>
<keyword evidence="2" id="KW-1133">Transmembrane helix</keyword>
<feature type="region of interest" description="Disordered" evidence="1">
    <location>
        <begin position="528"/>
        <end position="561"/>
    </location>
</feature>
<evidence type="ECO:0000256" key="3">
    <source>
        <dbReference type="SAM" id="SignalP"/>
    </source>
</evidence>
<keyword evidence="2" id="KW-0472">Membrane</keyword>
<keyword evidence="2" id="KW-0812">Transmembrane</keyword>
<feature type="region of interest" description="Disordered" evidence="1">
    <location>
        <begin position="619"/>
        <end position="646"/>
    </location>
</feature>
<gene>
    <name evidence="5" type="ORF">P691DRAFT_454949</name>
</gene>
<feature type="region of interest" description="Disordered" evidence="1">
    <location>
        <begin position="478"/>
        <end position="505"/>
    </location>
</feature>
<feature type="compositionally biased region" description="Low complexity" evidence="1">
    <location>
        <begin position="478"/>
        <end position="500"/>
    </location>
</feature>
<feature type="compositionally biased region" description="Polar residues" evidence="1">
    <location>
        <begin position="1079"/>
        <end position="1099"/>
    </location>
</feature>
<comment type="caution">
    <text evidence="5">The sequence shown here is derived from an EMBL/GenBank/DDBJ whole genome shotgun (WGS) entry which is preliminary data.</text>
</comment>
<feature type="compositionally biased region" description="Polar residues" evidence="1">
    <location>
        <begin position="850"/>
        <end position="862"/>
    </location>
</feature>
<reference evidence="5" key="1">
    <citation type="submission" date="2020-11" db="EMBL/GenBank/DDBJ databases">
        <authorList>
            <consortium name="DOE Joint Genome Institute"/>
            <person name="Ahrendt S."/>
            <person name="Riley R."/>
            <person name="Andreopoulos W."/>
            <person name="Labutti K."/>
            <person name="Pangilinan J."/>
            <person name="Ruiz-Duenas F.J."/>
            <person name="Barrasa J.M."/>
            <person name="Sanchez-Garcia M."/>
            <person name="Camarero S."/>
            <person name="Miyauchi S."/>
            <person name="Serrano A."/>
            <person name="Linde D."/>
            <person name="Babiker R."/>
            <person name="Drula E."/>
            <person name="Ayuso-Fernandez I."/>
            <person name="Pacheco R."/>
            <person name="Padilla G."/>
            <person name="Ferreira P."/>
            <person name="Barriuso J."/>
            <person name="Kellner H."/>
            <person name="Castanera R."/>
            <person name="Alfaro M."/>
            <person name="Ramirez L."/>
            <person name="Pisabarro A.G."/>
            <person name="Kuo A."/>
            <person name="Tritt A."/>
            <person name="Lipzen A."/>
            <person name="He G."/>
            <person name="Yan M."/>
            <person name="Ng V."/>
            <person name="Cullen D."/>
            <person name="Martin F."/>
            <person name="Rosso M.-N."/>
            <person name="Henrissat B."/>
            <person name="Hibbett D."/>
            <person name="Martinez A.T."/>
            <person name="Grigoriev I.V."/>
        </authorList>
    </citation>
    <scope>NUCLEOTIDE SEQUENCE</scope>
    <source>
        <strain evidence="5">MF-IS2</strain>
    </source>
</reference>
<feature type="compositionally biased region" description="Basic and acidic residues" evidence="1">
    <location>
        <begin position="660"/>
        <end position="671"/>
    </location>
</feature>
<feature type="compositionally biased region" description="Low complexity" evidence="1">
    <location>
        <begin position="1100"/>
        <end position="1119"/>
    </location>
</feature>
<dbReference type="PROSITE" id="PS50181">
    <property type="entry name" value="FBOX"/>
    <property type="match status" value="1"/>
</dbReference>
<dbReference type="InterPro" id="IPR036047">
    <property type="entry name" value="F-box-like_dom_sf"/>
</dbReference>
<feature type="region of interest" description="Disordered" evidence="1">
    <location>
        <begin position="1034"/>
        <end position="1122"/>
    </location>
</feature>
<feature type="domain" description="F-box" evidence="4">
    <location>
        <begin position="1"/>
        <end position="47"/>
    </location>
</feature>
<feature type="transmembrane region" description="Helical" evidence="2">
    <location>
        <begin position="1334"/>
        <end position="1352"/>
    </location>
</feature>
<keyword evidence="3" id="KW-0732">Signal</keyword>
<dbReference type="InterPro" id="IPR001810">
    <property type="entry name" value="F-box_dom"/>
</dbReference>
<feature type="compositionally biased region" description="Low complexity" evidence="1">
    <location>
        <begin position="740"/>
        <end position="752"/>
    </location>
</feature>
<feature type="chain" id="PRO_5040399669" description="F-box domain-containing protein" evidence="3">
    <location>
        <begin position="18"/>
        <end position="1373"/>
    </location>
</feature>
<feature type="region of interest" description="Disordered" evidence="1">
    <location>
        <begin position="660"/>
        <end position="724"/>
    </location>
</feature>
<dbReference type="Proteomes" id="UP000807342">
    <property type="component" value="Unassembled WGS sequence"/>
</dbReference>
<dbReference type="Pfam" id="PF12937">
    <property type="entry name" value="F-box-like"/>
    <property type="match status" value="1"/>
</dbReference>
<protein>
    <recommendedName>
        <fullName evidence="4">F-box domain-containing protein</fullName>
    </recommendedName>
</protein>
<evidence type="ECO:0000259" key="4">
    <source>
        <dbReference type="PROSITE" id="PS50181"/>
    </source>
</evidence>
<feature type="region of interest" description="Disordered" evidence="1">
    <location>
        <begin position="736"/>
        <end position="909"/>
    </location>
</feature>
<feature type="compositionally biased region" description="Low complexity" evidence="1">
    <location>
        <begin position="806"/>
        <end position="843"/>
    </location>
</feature>
<feature type="region of interest" description="Disordered" evidence="1">
    <location>
        <begin position="1239"/>
        <end position="1270"/>
    </location>
</feature>
<feature type="compositionally biased region" description="Basic and acidic residues" evidence="1">
    <location>
        <begin position="984"/>
        <end position="1002"/>
    </location>
</feature>
<dbReference type="EMBL" id="MU151101">
    <property type="protein sequence ID" value="KAF9450622.1"/>
    <property type="molecule type" value="Genomic_DNA"/>
</dbReference>
<dbReference type="OrthoDB" id="3256413at2759"/>
<evidence type="ECO:0000256" key="2">
    <source>
        <dbReference type="SAM" id="Phobius"/>
    </source>
</evidence>
<evidence type="ECO:0000256" key="1">
    <source>
        <dbReference type="SAM" id="MobiDB-lite"/>
    </source>
</evidence>
<dbReference type="SUPFAM" id="SSF81383">
    <property type="entry name" value="F-box domain"/>
    <property type="match status" value="1"/>
</dbReference>
<feature type="region of interest" description="Disordered" evidence="1">
    <location>
        <begin position="984"/>
        <end position="1020"/>
    </location>
</feature>
<evidence type="ECO:0000313" key="6">
    <source>
        <dbReference type="Proteomes" id="UP000807342"/>
    </source>
</evidence>
<evidence type="ECO:0000313" key="5">
    <source>
        <dbReference type="EMBL" id="KAF9450622.1"/>
    </source>
</evidence>
<feature type="compositionally biased region" description="Basic residues" evidence="1">
    <location>
        <begin position="1035"/>
        <end position="1044"/>
    </location>
</feature>
<accession>A0A9P6C3Y0</accession>
<proteinExistence type="predicted"/>
<feature type="signal peptide" evidence="3">
    <location>
        <begin position="1"/>
        <end position="17"/>
    </location>
</feature>
<keyword evidence="6" id="KW-1185">Reference proteome</keyword>
<organism evidence="5 6">
    <name type="scientific">Macrolepiota fuliginosa MF-IS2</name>
    <dbReference type="NCBI Taxonomy" id="1400762"/>
    <lineage>
        <taxon>Eukaryota</taxon>
        <taxon>Fungi</taxon>
        <taxon>Dikarya</taxon>
        <taxon>Basidiomycota</taxon>
        <taxon>Agaricomycotina</taxon>
        <taxon>Agaricomycetes</taxon>
        <taxon>Agaricomycetidae</taxon>
        <taxon>Agaricales</taxon>
        <taxon>Agaricineae</taxon>
        <taxon>Agaricaceae</taxon>
        <taxon>Macrolepiota</taxon>
    </lineage>
</organism>
<sequence length="1373" mass="147291">MIPLLSLPAELLTSILSCLDTQDLLACNATAKHLARLISASSHLQYTIDLTKHRLLSILPSHPKYPPYATRLKVLREREDAWRELAWKGRHTLQLPPTGSVYEFVGGIYGNGREDENRVTASISFLELPSSDFVPPTSTTPEDEPRPEKQLRTWTHAMGDVAIIDFTMDPSQNLLVLVALAPPDSKYIYNLHLRTISTNEPHPNAPAPILSCLERHPSFPPPPELFAAVRVQVSGDLVGLLIKEAPDPVGAHLEIWNWENDPYYTCSMSSQHGIDDFTFLSHSSFLIVLPVGRFEVYDFPDPLVSNHTTQNQNQDQSYAQSSMPTISASALPASGGRAKCTPTKKYSYDFPELSNGYMYWYISMSCNPAPGYVPLAGGRASNPFPPTLWGHGPGGDGGEGQVEEEDATKQLYYPLPDERIHACCVYIFNPNNHVGGNGLNAGNANANATHTHTAASAVASASLAASTPIPTPTSAATAAAAASTSNNSSAAGTNNSNNTLTDDDLDDENQQVHSFVFFLNLKTLLQPPDEWFQPPTPAQRESKIKTKNANAKKSKSDPAVDTTFAAPASSLKSLWKSSSSGSGSGSGSSVTEAESELVLTAPSWLSRFGEVDIDASISSSGVGVGASAGPSSSPSPSSLSSSSLGTGTSLDASLHALKRRQEEKELRDAQHKGVHINGVNGNGKRSLGKGKVRGSGSASPSSLSIEIPIGNGDDDDGMVDVPGFGALPVASELSIGAGASSSSSTSTSTSVSAYPCFPSFTSPGPHSSGKGKGKAKTNGSSTPTPGSLDRERVEKRGSVSRPGLVASSSSAGPSSPFNTSAFTSTSTSGSRSGSGSTPTASPTKGRAASTPPSTSHAQSNTAKLKSKSNSKPSSTSSSTPLFFVSPSSPSSSSSSSSSSSNTTTPSSSFIQPYTYHAARSHQRYDINQPISWETWGPSSTRWFEECLSTDWQHAIYGLRTVESVSVREREREVGRLWAERERERERVEREWEKEKEKERETQDVNGVKKGKGKGKEREDVCVDLCDGRDKERIVKGKGKKGKRKSLPDETQEESTEMDEDEDKDENEGCSRANGHAGPSRSTIGLSSSGVLNGTSTSGHQPQLQLPPQSSASNSTTATALPIRRRPRRFLRVRDFNPYSIKLAEAEVAAAQTLAPTSSSNGTRVNGIHTDSISASSLYMSKGKGKQRALPLPLSSSPSPLAQLSTVAHPYSYSYPIHLNVNSTLSSLLSHSLPSPLTNGYMSPPSSQISSSLSLSDSLSSSSSSDEPKANSNIWGKRRVVREPSITPVKGVFKKDIVSWLPYTEVVSEETFEVTDVMMDDCRLLLLKVRRYRDFLLYLPLFFSVFYFFLSFFSSPTPSPLFDCSSLLLYPGPR</sequence>
<feature type="compositionally biased region" description="Low complexity" evidence="1">
    <location>
        <begin position="694"/>
        <end position="711"/>
    </location>
</feature>
<name>A0A9P6C3Y0_9AGAR</name>
<feature type="compositionally biased region" description="Low complexity" evidence="1">
    <location>
        <begin position="867"/>
        <end position="908"/>
    </location>
</feature>